<keyword evidence="4" id="KW-1185">Reference proteome</keyword>
<dbReference type="Proteomes" id="UP001233172">
    <property type="component" value="Unassembled WGS sequence"/>
</dbReference>
<reference evidence="3" key="1">
    <citation type="journal article" date="2023" name="PLoS Negl. Trop. Dis.">
        <title>A genome sequence for Biomphalaria pfeifferi, the major vector snail for the human-infecting parasite Schistosoma mansoni.</title>
        <authorList>
            <person name="Bu L."/>
            <person name="Lu L."/>
            <person name="Laidemitt M.R."/>
            <person name="Zhang S.M."/>
            <person name="Mutuku M."/>
            <person name="Mkoji G."/>
            <person name="Steinauer M."/>
            <person name="Loker E.S."/>
        </authorList>
    </citation>
    <scope>NUCLEOTIDE SEQUENCE</scope>
    <source>
        <strain evidence="3">KasaAsao</strain>
    </source>
</reference>
<reference evidence="3" key="2">
    <citation type="submission" date="2023-04" db="EMBL/GenBank/DDBJ databases">
        <authorList>
            <person name="Bu L."/>
            <person name="Lu L."/>
            <person name="Laidemitt M.R."/>
            <person name="Zhang S.M."/>
            <person name="Mutuku M."/>
            <person name="Mkoji G."/>
            <person name="Steinauer M."/>
            <person name="Loker E.S."/>
        </authorList>
    </citation>
    <scope>NUCLEOTIDE SEQUENCE</scope>
    <source>
        <strain evidence="3">KasaAsao</strain>
        <tissue evidence="3">Whole Snail</tissue>
    </source>
</reference>
<evidence type="ECO:0000313" key="3">
    <source>
        <dbReference type="EMBL" id="KAK0066742.1"/>
    </source>
</evidence>
<proteinExistence type="predicted"/>
<dbReference type="SUPFAM" id="SSF48726">
    <property type="entry name" value="Immunoglobulin"/>
    <property type="match status" value="1"/>
</dbReference>
<feature type="signal peptide" evidence="2">
    <location>
        <begin position="1"/>
        <end position="23"/>
    </location>
</feature>
<organism evidence="3 4">
    <name type="scientific">Biomphalaria pfeifferi</name>
    <name type="common">Bloodfluke planorb</name>
    <name type="synonym">Freshwater snail</name>
    <dbReference type="NCBI Taxonomy" id="112525"/>
    <lineage>
        <taxon>Eukaryota</taxon>
        <taxon>Metazoa</taxon>
        <taxon>Spiralia</taxon>
        <taxon>Lophotrochozoa</taxon>
        <taxon>Mollusca</taxon>
        <taxon>Gastropoda</taxon>
        <taxon>Heterobranchia</taxon>
        <taxon>Euthyneura</taxon>
        <taxon>Panpulmonata</taxon>
        <taxon>Hygrophila</taxon>
        <taxon>Lymnaeoidea</taxon>
        <taxon>Planorbidae</taxon>
        <taxon>Biomphalaria</taxon>
    </lineage>
</organism>
<keyword evidence="1" id="KW-0472">Membrane</keyword>
<protein>
    <recommendedName>
        <fullName evidence="5">Immunoglobulin subtype domain-containing protein</fullName>
    </recommendedName>
</protein>
<dbReference type="InterPro" id="IPR036179">
    <property type="entry name" value="Ig-like_dom_sf"/>
</dbReference>
<evidence type="ECO:0000256" key="1">
    <source>
        <dbReference type="SAM" id="Phobius"/>
    </source>
</evidence>
<evidence type="ECO:0000256" key="2">
    <source>
        <dbReference type="SAM" id="SignalP"/>
    </source>
</evidence>
<keyword evidence="1" id="KW-1133">Transmembrane helix</keyword>
<accession>A0AAD8C6C1</accession>
<gene>
    <name evidence="3" type="ORF">Bpfe_003477</name>
</gene>
<sequence length="289" mass="33279">MNTAILPSHILLFTALLHEYTFACSRIETGKPFTFSATIVHTLKEDLEVVWFFGDETMSQCSMKMRCLEDFEEKTITTLKETHEQNKYECELRIINVTRGDAGLWVLKYMGAAGLRHNNPLYSCHLKVSDPPDVVVNNELTSTFLKIETSEKSTVSLIRSTQIKDMSTFSTKQVTQQMFLLTTLGMEMTVDANQTWTGSTFLIVIVIIGAVIVLLVVFLLVKLRTKMGMFRCMRPSVEGYDIEYHEYETIEEMVTHMRRSDVTYVNRQVIEDTMLINQESLHHCYITPR</sequence>
<name>A0AAD8C6C1_BIOPF</name>
<dbReference type="EMBL" id="JASAOG010000009">
    <property type="protein sequence ID" value="KAK0066742.1"/>
    <property type="molecule type" value="Genomic_DNA"/>
</dbReference>
<evidence type="ECO:0008006" key="5">
    <source>
        <dbReference type="Google" id="ProtNLM"/>
    </source>
</evidence>
<comment type="caution">
    <text evidence="3">The sequence shown here is derived from an EMBL/GenBank/DDBJ whole genome shotgun (WGS) entry which is preliminary data.</text>
</comment>
<feature type="transmembrane region" description="Helical" evidence="1">
    <location>
        <begin position="201"/>
        <end position="221"/>
    </location>
</feature>
<dbReference type="AlphaFoldDB" id="A0AAD8C6C1"/>
<keyword evidence="1" id="KW-0812">Transmembrane</keyword>
<evidence type="ECO:0000313" key="4">
    <source>
        <dbReference type="Proteomes" id="UP001233172"/>
    </source>
</evidence>
<keyword evidence="2" id="KW-0732">Signal</keyword>
<feature type="chain" id="PRO_5042037441" description="Immunoglobulin subtype domain-containing protein" evidence="2">
    <location>
        <begin position="24"/>
        <end position="289"/>
    </location>
</feature>